<dbReference type="AlphaFoldDB" id="A0A8T2UP72"/>
<protein>
    <submittedName>
        <fullName evidence="1">Uncharacterized protein</fullName>
    </submittedName>
</protein>
<organism evidence="1 2">
    <name type="scientific">Ceratopteris richardii</name>
    <name type="common">Triangle waterfern</name>
    <dbReference type="NCBI Taxonomy" id="49495"/>
    <lineage>
        <taxon>Eukaryota</taxon>
        <taxon>Viridiplantae</taxon>
        <taxon>Streptophyta</taxon>
        <taxon>Embryophyta</taxon>
        <taxon>Tracheophyta</taxon>
        <taxon>Polypodiopsida</taxon>
        <taxon>Polypodiidae</taxon>
        <taxon>Polypodiales</taxon>
        <taxon>Pteridineae</taxon>
        <taxon>Pteridaceae</taxon>
        <taxon>Parkerioideae</taxon>
        <taxon>Ceratopteris</taxon>
    </lineage>
</organism>
<gene>
    <name evidence="1" type="ORF">KP509_05G097900</name>
</gene>
<dbReference type="EMBL" id="CM035410">
    <property type="protein sequence ID" value="KAH7437961.1"/>
    <property type="molecule type" value="Genomic_DNA"/>
</dbReference>
<reference evidence="1" key="1">
    <citation type="submission" date="2021-08" db="EMBL/GenBank/DDBJ databases">
        <title>WGS assembly of Ceratopteris richardii.</title>
        <authorList>
            <person name="Marchant D.B."/>
            <person name="Chen G."/>
            <person name="Jenkins J."/>
            <person name="Shu S."/>
            <person name="Leebens-Mack J."/>
            <person name="Grimwood J."/>
            <person name="Schmutz J."/>
            <person name="Soltis P."/>
            <person name="Soltis D."/>
            <person name="Chen Z.-H."/>
        </authorList>
    </citation>
    <scope>NUCLEOTIDE SEQUENCE</scope>
    <source>
        <strain evidence="1">Whitten #5841</strain>
        <tissue evidence="1">Leaf</tissue>
    </source>
</reference>
<evidence type="ECO:0000313" key="2">
    <source>
        <dbReference type="Proteomes" id="UP000825935"/>
    </source>
</evidence>
<evidence type="ECO:0000313" key="1">
    <source>
        <dbReference type="EMBL" id="KAH7437961.1"/>
    </source>
</evidence>
<name>A0A8T2UP72_CERRI</name>
<keyword evidence="2" id="KW-1185">Reference proteome</keyword>
<dbReference type="Proteomes" id="UP000825935">
    <property type="component" value="Chromosome 5"/>
</dbReference>
<sequence>MILKFLGPSKESYYLGILIQDIVGLNVGIELGLTFMRSIFNICGALAHVVQVLHQEDAFLPMMV</sequence>
<proteinExistence type="predicted"/>
<accession>A0A8T2UP72</accession>
<comment type="caution">
    <text evidence="1">The sequence shown here is derived from an EMBL/GenBank/DDBJ whole genome shotgun (WGS) entry which is preliminary data.</text>
</comment>